<feature type="coiled-coil region" evidence="1">
    <location>
        <begin position="29"/>
        <end position="167"/>
    </location>
</feature>
<evidence type="ECO:0000256" key="2">
    <source>
        <dbReference type="SAM" id="MobiDB-lite"/>
    </source>
</evidence>
<dbReference type="EMBL" id="ML005089">
    <property type="protein sequence ID" value="RKP20275.1"/>
    <property type="molecule type" value="Genomic_DNA"/>
</dbReference>
<evidence type="ECO:0000256" key="1">
    <source>
        <dbReference type="SAM" id="Coils"/>
    </source>
</evidence>
<feature type="compositionally biased region" description="Low complexity" evidence="2">
    <location>
        <begin position="1"/>
        <end position="14"/>
    </location>
</feature>
<feature type="non-terminal residue" evidence="3">
    <location>
        <position position="286"/>
    </location>
</feature>
<accession>A0A4P9YLA2</accession>
<dbReference type="SUPFAM" id="SSF58018">
    <property type="entry name" value="Coiled-coil dimerization domain from cortexillin I"/>
    <property type="match status" value="1"/>
</dbReference>
<keyword evidence="1" id="KW-0175">Coiled coil</keyword>
<gene>
    <name evidence="3" type="ORF">ROZALSC1DRAFT_28231</name>
</gene>
<name>A0A4P9YLA2_ROZAC</name>
<sequence length="286" mass="33797">MSTTIASSSRTTIANEKKSESISTKEYYLEQSLQENEEMRERLNRQETDINDLVTIFKQENEEKEMIIEKLTEKINDNLEAYQVEKNELSRKFQEEIASTYIIVKITGLNANISEKESNMKLIQQELHVIKDFREVQDMDRRYKDILQKMEKKFLEEKIRLQREANRKISELAGKAHKEAIANLTETQKSVFRENVRMAEALKYHMQEREELLKQNNKLVDGNKDLVEEKKLHDEIVKQKIVQSKGQNLKVIASPKFNKVRMLLQEVKIQELEVKVKELEFSLSFV</sequence>
<feature type="region of interest" description="Disordered" evidence="2">
    <location>
        <begin position="1"/>
        <end position="21"/>
    </location>
</feature>
<organism evidence="3 4">
    <name type="scientific">Rozella allomycis (strain CSF55)</name>
    <dbReference type="NCBI Taxonomy" id="988480"/>
    <lineage>
        <taxon>Eukaryota</taxon>
        <taxon>Fungi</taxon>
        <taxon>Fungi incertae sedis</taxon>
        <taxon>Cryptomycota</taxon>
        <taxon>Cryptomycota incertae sedis</taxon>
        <taxon>Rozella</taxon>
    </lineage>
</organism>
<dbReference type="PANTHER" id="PTHR14845">
    <property type="entry name" value="COILED-COIL DOMAIN-CONTAINING 166"/>
    <property type="match status" value="1"/>
</dbReference>
<reference evidence="4" key="1">
    <citation type="journal article" date="2018" name="Nat. Microbiol.">
        <title>Leveraging single-cell genomics to expand the fungal tree of life.</title>
        <authorList>
            <person name="Ahrendt S.R."/>
            <person name="Quandt C.A."/>
            <person name="Ciobanu D."/>
            <person name="Clum A."/>
            <person name="Salamov A."/>
            <person name="Andreopoulos B."/>
            <person name="Cheng J.F."/>
            <person name="Woyke T."/>
            <person name="Pelin A."/>
            <person name="Henrissat B."/>
            <person name="Reynolds N.K."/>
            <person name="Benny G.L."/>
            <person name="Smith M.E."/>
            <person name="James T.Y."/>
            <person name="Grigoriev I.V."/>
        </authorList>
    </citation>
    <scope>NUCLEOTIDE SEQUENCE [LARGE SCALE GENOMIC DNA]</scope>
    <source>
        <strain evidence="4">CSF55</strain>
    </source>
</reference>
<evidence type="ECO:0000313" key="3">
    <source>
        <dbReference type="EMBL" id="RKP20275.1"/>
    </source>
</evidence>
<dbReference type="AlphaFoldDB" id="A0A4P9YLA2"/>
<protein>
    <submittedName>
        <fullName evidence="3">Uncharacterized protein</fullName>
    </submittedName>
</protein>
<dbReference type="PANTHER" id="PTHR14845:SF5">
    <property type="entry name" value="BASAL BODY-ORIENTATION FACTOR 1"/>
    <property type="match status" value="1"/>
</dbReference>
<evidence type="ECO:0000313" key="4">
    <source>
        <dbReference type="Proteomes" id="UP000281549"/>
    </source>
</evidence>
<proteinExistence type="predicted"/>
<dbReference type="Proteomes" id="UP000281549">
    <property type="component" value="Unassembled WGS sequence"/>
</dbReference>